<dbReference type="AlphaFoldDB" id="A0A835H0P2"/>
<evidence type="ECO:0000313" key="1">
    <source>
        <dbReference type="EMBL" id="KAF9590209.1"/>
    </source>
</evidence>
<gene>
    <name evidence="1" type="ORF">IFM89_031864</name>
</gene>
<dbReference type="Proteomes" id="UP000631114">
    <property type="component" value="Unassembled WGS sequence"/>
</dbReference>
<evidence type="ECO:0000313" key="2">
    <source>
        <dbReference type="Proteomes" id="UP000631114"/>
    </source>
</evidence>
<reference evidence="1 2" key="1">
    <citation type="submission" date="2020-10" db="EMBL/GenBank/DDBJ databases">
        <title>The Coptis chinensis genome and diversification of protoberbering-type alkaloids.</title>
        <authorList>
            <person name="Wang B."/>
            <person name="Shu S."/>
            <person name="Song C."/>
            <person name="Liu Y."/>
        </authorList>
    </citation>
    <scope>NUCLEOTIDE SEQUENCE [LARGE SCALE GENOMIC DNA]</scope>
    <source>
        <strain evidence="1">HL-2020</strain>
        <tissue evidence="1">Leaf</tissue>
    </source>
</reference>
<dbReference type="OrthoDB" id="19679at2759"/>
<name>A0A835H0P2_9MAGN</name>
<proteinExistence type="predicted"/>
<sequence>MLKPIPRRQNPPNYVNLLTTPFDFDKTPQVVEGNNVVVGGGGDGDGHVDSIVGSYSLDEFCRRPKEEDTIAVMYTPLWREELRCFRPDLEREAEKTRKYDLEDMRKTRIIFYVESGKKADNGDTFETGTEDTPLVLEVVEGLNSRLHIRLLEMSRLTPCLGKFASSKTRERSKMFQKPPLPSPLVEIVLVQVSRTLSPLRRSLLEAWLSLQAQLMKLFVLPTVVQAQW</sequence>
<dbReference type="EMBL" id="JADFTS010000009">
    <property type="protein sequence ID" value="KAF9590209.1"/>
    <property type="molecule type" value="Genomic_DNA"/>
</dbReference>
<organism evidence="1 2">
    <name type="scientific">Coptis chinensis</name>
    <dbReference type="NCBI Taxonomy" id="261450"/>
    <lineage>
        <taxon>Eukaryota</taxon>
        <taxon>Viridiplantae</taxon>
        <taxon>Streptophyta</taxon>
        <taxon>Embryophyta</taxon>
        <taxon>Tracheophyta</taxon>
        <taxon>Spermatophyta</taxon>
        <taxon>Magnoliopsida</taxon>
        <taxon>Ranunculales</taxon>
        <taxon>Ranunculaceae</taxon>
        <taxon>Coptidoideae</taxon>
        <taxon>Coptis</taxon>
    </lineage>
</organism>
<comment type="caution">
    <text evidence="1">The sequence shown here is derived from an EMBL/GenBank/DDBJ whole genome shotgun (WGS) entry which is preliminary data.</text>
</comment>
<protein>
    <submittedName>
        <fullName evidence="1">Uncharacterized protein</fullName>
    </submittedName>
</protein>
<keyword evidence="2" id="KW-1185">Reference proteome</keyword>
<accession>A0A835H0P2</accession>